<dbReference type="Gene3D" id="3.50.50.60">
    <property type="entry name" value="FAD/NAD(P)-binding domain"/>
    <property type="match status" value="1"/>
</dbReference>
<protein>
    <recommendedName>
        <fullName evidence="1">FAD/NAD(P)-binding domain-containing protein</fullName>
    </recommendedName>
</protein>
<feature type="domain" description="FAD/NAD(P)-binding" evidence="1">
    <location>
        <begin position="4"/>
        <end position="68"/>
    </location>
</feature>
<reference evidence="2" key="1">
    <citation type="submission" date="2018-05" db="EMBL/GenBank/DDBJ databases">
        <authorList>
            <person name="Lanie J.A."/>
            <person name="Ng W.-L."/>
            <person name="Kazmierczak K.M."/>
            <person name="Andrzejewski T.M."/>
            <person name="Davidsen T.M."/>
            <person name="Wayne K.J."/>
            <person name="Tettelin H."/>
            <person name="Glass J.I."/>
            <person name="Rusch D."/>
            <person name="Podicherti R."/>
            <person name="Tsui H.-C.T."/>
            <person name="Winkler M.E."/>
        </authorList>
    </citation>
    <scope>NUCLEOTIDE SEQUENCE</scope>
</reference>
<feature type="non-terminal residue" evidence="2">
    <location>
        <position position="84"/>
    </location>
</feature>
<feature type="non-terminal residue" evidence="2">
    <location>
        <position position="1"/>
    </location>
</feature>
<accession>A0A382RD55</accession>
<dbReference type="EMBL" id="UINC01120172">
    <property type="protein sequence ID" value="SVC94491.1"/>
    <property type="molecule type" value="Genomic_DNA"/>
</dbReference>
<organism evidence="2">
    <name type="scientific">marine metagenome</name>
    <dbReference type="NCBI Taxonomy" id="408172"/>
    <lineage>
        <taxon>unclassified sequences</taxon>
        <taxon>metagenomes</taxon>
        <taxon>ecological metagenomes</taxon>
    </lineage>
</organism>
<evidence type="ECO:0000313" key="2">
    <source>
        <dbReference type="EMBL" id="SVC94491.1"/>
    </source>
</evidence>
<dbReference type="AlphaFoldDB" id="A0A382RD55"/>
<dbReference type="InterPro" id="IPR023753">
    <property type="entry name" value="FAD/NAD-binding_dom"/>
</dbReference>
<dbReference type="SUPFAM" id="SSF51905">
    <property type="entry name" value="FAD/NAD(P)-binding domain"/>
    <property type="match status" value="1"/>
</dbReference>
<name>A0A382RD55_9ZZZZ</name>
<sequence length="84" mass="9042">VRDSVTIVGASLAGLRSAETLRRDGFGGRISLIGDEPHQPYDRPPLSKQVLAGDWEPERALLTPAEKLEPLGLDLRLGVRATGL</sequence>
<dbReference type="GO" id="GO:0016491">
    <property type="term" value="F:oxidoreductase activity"/>
    <property type="evidence" value="ECO:0007669"/>
    <property type="project" value="InterPro"/>
</dbReference>
<evidence type="ECO:0000259" key="1">
    <source>
        <dbReference type="Pfam" id="PF07992"/>
    </source>
</evidence>
<gene>
    <name evidence="2" type="ORF">METZ01_LOCUS347345</name>
</gene>
<proteinExistence type="predicted"/>
<dbReference type="InterPro" id="IPR036188">
    <property type="entry name" value="FAD/NAD-bd_sf"/>
</dbReference>
<dbReference type="Pfam" id="PF07992">
    <property type="entry name" value="Pyr_redox_2"/>
    <property type="match status" value="1"/>
</dbReference>